<gene>
    <name evidence="2" type="ORF">HXK23_04325</name>
    <name evidence="3" type="ORF">M3I19_06185</name>
</gene>
<keyword evidence="1" id="KW-1133">Transmembrane helix</keyword>
<dbReference type="EMBL" id="CP097092">
    <property type="protein sequence ID" value="UQF77871.1"/>
    <property type="molecule type" value="Genomic_DNA"/>
</dbReference>
<keyword evidence="1" id="KW-0472">Membrane</keyword>
<dbReference type="EMBL" id="JABZGT010000243">
    <property type="protein sequence ID" value="MBF4809429.1"/>
    <property type="molecule type" value="Genomic_DNA"/>
</dbReference>
<dbReference type="Proteomes" id="UP000772566">
    <property type="component" value="Unassembled WGS sequence"/>
</dbReference>
<dbReference type="AlphaFoldDB" id="A0A930W531"/>
<organism evidence="2 4">
    <name type="scientific">Lancefieldella parvula</name>
    <dbReference type="NCBI Taxonomy" id="1382"/>
    <lineage>
        <taxon>Bacteria</taxon>
        <taxon>Bacillati</taxon>
        <taxon>Actinomycetota</taxon>
        <taxon>Coriobacteriia</taxon>
        <taxon>Coriobacteriales</taxon>
        <taxon>Atopobiaceae</taxon>
        <taxon>Lancefieldella</taxon>
    </lineage>
</organism>
<dbReference type="Proteomes" id="UP000831562">
    <property type="component" value="Chromosome"/>
</dbReference>
<proteinExistence type="predicted"/>
<evidence type="ECO:0000313" key="2">
    <source>
        <dbReference type="EMBL" id="MBF4809429.1"/>
    </source>
</evidence>
<feature type="transmembrane region" description="Helical" evidence="1">
    <location>
        <begin position="31"/>
        <end position="50"/>
    </location>
</feature>
<evidence type="ECO:0000313" key="3">
    <source>
        <dbReference type="EMBL" id="UQF77871.1"/>
    </source>
</evidence>
<feature type="transmembrane region" description="Helical" evidence="1">
    <location>
        <begin position="7"/>
        <end position="25"/>
    </location>
</feature>
<keyword evidence="1" id="KW-0812">Transmembrane</keyword>
<sequence>MNLLKSKYVSLGMMFLILAIILGAASNVNDLFIGMLYGISLGILILGLLVTQKRLPLCNR</sequence>
<protein>
    <submittedName>
        <fullName evidence="2">Uncharacterized protein</fullName>
    </submittedName>
</protein>
<evidence type="ECO:0000313" key="4">
    <source>
        <dbReference type="Proteomes" id="UP000772566"/>
    </source>
</evidence>
<evidence type="ECO:0000256" key="1">
    <source>
        <dbReference type="SAM" id="Phobius"/>
    </source>
</evidence>
<reference evidence="3" key="2">
    <citation type="submission" date="2022-05" db="EMBL/GenBank/DDBJ databases">
        <title>Using nanopore sequencing to obtain complete genomes from saliva samples.</title>
        <authorList>
            <person name="Baker J.L."/>
        </authorList>
    </citation>
    <scope>NUCLEOTIDE SEQUENCE</scope>
    <source>
        <strain evidence="3">JCVI-JB-Lp32</strain>
    </source>
</reference>
<name>A0A930W531_9ACTN</name>
<reference evidence="2" key="1">
    <citation type="submission" date="2020-04" db="EMBL/GenBank/DDBJ databases">
        <title>Deep metagenomics examines the oral microbiome during advanced dental caries in children, revealing novel taxa and co-occurrences with host molecules.</title>
        <authorList>
            <person name="Baker J.L."/>
            <person name="Morton J.T."/>
            <person name="Dinis M."/>
            <person name="Alvarez R."/>
            <person name="Tran N.C."/>
            <person name="Knight R."/>
            <person name="Edlund A."/>
        </authorList>
    </citation>
    <scope>NUCLEOTIDE SEQUENCE</scope>
    <source>
        <strain evidence="2">JCVI_22A_bin.2</strain>
    </source>
</reference>
<accession>A0A930W531</accession>